<feature type="domain" description="Methyltransferase" evidence="1">
    <location>
        <begin position="55"/>
        <end position="150"/>
    </location>
</feature>
<dbReference type="InterPro" id="IPR029063">
    <property type="entry name" value="SAM-dependent_MTases_sf"/>
</dbReference>
<dbReference type="GO" id="GO:0032259">
    <property type="term" value="P:methylation"/>
    <property type="evidence" value="ECO:0007669"/>
    <property type="project" value="UniProtKB-KW"/>
</dbReference>
<gene>
    <name evidence="2" type="ORF">FHX37_2054</name>
</gene>
<keyword evidence="2" id="KW-0489">Methyltransferase</keyword>
<dbReference type="InterPro" id="IPR041698">
    <property type="entry name" value="Methyltransf_25"/>
</dbReference>
<dbReference type="AlphaFoldDB" id="A0A543NJZ0"/>
<dbReference type="SUPFAM" id="SSF53335">
    <property type="entry name" value="S-adenosyl-L-methionine-dependent methyltransferases"/>
    <property type="match status" value="1"/>
</dbReference>
<reference evidence="2 3" key="1">
    <citation type="submission" date="2019-06" db="EMBL/GenBank/DDBJ databases">
        <title>Sequencing the genomes of 1000 actinobacteria strains.</title>
        <authorList>
            <person name="Klenk H.-P."/>
        </authorList>
    </citation>
    <scope>NUCLEOTIDE SEQUENCE [LARGE SCALE GENOMIC DNA]</scope>
    <source>
        <strain evidence="2 3">DSM 45015</strain>
    </source>
</reference>
<keyword evidence="2" id="KW-0808">Transferase</keyword>
<organism evidence="2 3">
    <name type="scientific">Haloactinospora alba</name>
    <dbReference type="NCBI Taxonomy" id="405555"/>
    <lineage>
        <taxon>Bacteria</taxon>
        <taxon>Bacillati</taxon>
        <taxon>Actinomycetota</taxon>
        <taxon>Actinomycetes</taxon>
        <taxon>Streptosporangiales</taxon>
        <taxon>Nocardiopsidaceae</taxon>
        <taxon>Haloactinospora</taxon>
    </lineage>
</organism>
<dbReference type="CDD" id="cd02440">
    <property type="entry name" value="AdoMet_MTases"/>
    <property type="match status" value="1"/>
</dbReference>
<comment type="caution">
    <text evidence="2">The sequence shown here is derived from an EMBL/GenBank/DDBJ whole genome shotgun (WGS) entry which is preliminary data.</text>
</comment>
<dbReference type="PANTHER" id="PTHR42912">
    <property type="entry name" value="METHYLTRANSFERASE"/>
    <property type="match status" value="1"/>
</dbReference>
<dbReference type="OrthoDB" id="4571118at2"/>
<dbReference type="InterPro" id="IPR050508">
    <property type="entry name" value="Methyltransf_Superfamily"/>
</dbReference>
<dbReference type="EMBL" id="VFQC01000001">
    <property type="protein sequence ID" value="TQN32126.1"/>
    <property type="molecule type" value="Genomic_DNA"/>
</dbReference>
<evidence type="ECO:0000313" key="3">
    <source>
        <dbReference type="Proteomes" id="UP000317422"/>
    </source>
</evidence>
<evidence type="ECO:0000259" key="1">
    <source>
        <dbReference type="Pfam" id="PF13649"/>
    </source>
</evidence>
<dbReference type="Pfam" id="PF13649">
    <property type="entry name" value="Methyltransf_25"/>
    <property type="match status" value="1"/>
</dbReference>
<name>A0A543NJZ0_9ACTN</name>
<evidence type="ECO:0000313" key="2">
    <source>
        <dbReference type="EMBL" id="TQN32126.1"/>
    </source>
</evidence>
<dbReference type="RefSeq" id="WP_141923674.1">
    <property type="nucleotide sequence ID" value="NZ_VFQC01000001.1"/>
</dbReference>
<keyword evidence="3" id="KW-1185">Reference proteome</keyword>
<dbReference type="Gene3D" id="3.40.50.150">
    <property type="entry name" value="Vaccinia Virus protein VP39"/>
    <property type="match status" value="1"/>
</dbReference>
<dbReference type="GO" id="GO:0008168">
    <property type="term" value="F:methyltransferase activity"/>
    <property type="evidence" value="ECO:0007669"/>
    <property type="project" value="UniProtKB-KW"/>
</dbReference>
<sequence>MARRELWTGSVPRRSPFAFPRGFSGRLAGRIMARTNRARNTEVSEALEIGPQELVLEVGHGPGLLLRDLARRTGEPVTGVDPSPEMVAMARERNADLVREGRLRLRTGSACATGAATDSVDLVLSMNTIAMWPRLDDGFAEFLRVLRPGGRVVVTWHRRPRRFALTPEELGTIAAAMRRRFCSLERVVLRESVMFRAVAPPGTTAAGNG</sequence>
<proteinExistence type="predicted"/>
<protein>
    <submittedName>
        <fullName evidence="2">Methyltransferase family protein</fullName>
    </submittedName>
</protein>
<dbReference type="PANTHER" id="PTHR42912:SF95">
    <property type="entry name" value="METHYLTRANSFERASE TYPE 11 DOMAIN-CONTAINING PROTEIN"/>
    <property type="match status" value="1"/>
</dbReference>
<dbReference type="Proteomes" id="UP000317422">
    <property type="component" value="Unassembled WGS sequence"/>
</dbReference>
<accession>A0A543NJZ0</accession>